<keyword evidence="2" id="KW-1185">Reference proteome</keyword>
<gene>
    <name evidence="1" type="ORF">C1H87_16965</name>
</gene>
<sequence>MDTKQHFEDIRTKFCANYEHVTIGKMMSSEAIHYKGKVFAFFSTKQNMVFKLGKDFNIETVDVPLEVFSPFKSKKPLSGWYQLEAKHKASWESLTNLALNIIRQDK</sequence>
<dbReference type="KEGG" id="fek:C1H87_16965"/>
<name>A0A2K9PTB2_9FLAO</name>
<evidence type="ECO:0000313" key="2">
    <source>
        <dbReference type="Proteomes" id="UP000235826"/>
    </source>
</evidence>
<dbReference type="OrthoDB" id="1444205at2"/>
<proteinExistence type="predicted"/>
<dbReference type="AlphaFoldDB" id="A0A2K9PTB2"/>
<evidence type="ECO:0000313" key="1">
    <source>
        <dbReference type="EMBL" id="AUP80306.1"/>
    </source>
</evidence>
<reference evidence="1 2" key="1">
    <citation type="submission" date="2018-01" db="EMBL/GenBank/DDBJ databases">
        <title>Complete genome sequence of Flavivirga eckloniae ECD14 isolated from seaweed Ecklonia cava.</title>
        <authorList>
            <person name="Lee J.H."/>
            <person name="Baik K.S."/>
            <person name="Seong C.N."/>
        </authorList>
    </citation>
    <scope>NUCLEOTIDE SEQUENCE [LARGE SCALE GENOMIC DNA]</scope>
    <source>
        <strain evidence="1 2">ECD14</strain>
    </source>
</reference>
<accession>A0A2K9PTB2</accession>
<protein>
    <recommendedName>
        <fullName evidence="3">TfoX N-terminal domain-containing protein</fullName>
    </recommendedName>
</protein>
<dbReference type="EMBL" id="CP025791">
    <property type="protein sequence ID" value="AUP80306.1"/>
    <property type="molecule type" value="Genomic_DNA"/>
</dbReference>
<organism evidence="1 2">
    <name type="scientific">Flavivirga eckloniae</name>
    <dbReference type="NCBI Taxonomy" id="1803846"/>
    <lineage>
        <taxon>Bacteria</taxon>
        <taxon>Pseudomonadati</taxon>
        <taxon>Bacteroidota</taxon>
        <taxon>Flavobacteriia</taxon>
        <taxon>Flavobacteriales</taxon>
        <taxon>Flavobacteriaceae</taxon>
        <taxon>Flavivirga</taxon>
    </lineage>
</organism>
<dbReference type="RefSeq" id="WP_102756958.1">
    <property type="nucleotide sequence ID" value="NZ_CP025791.1"/>
</dbReference>
<dbReference type="Proteomes" id="UP000235826">
    <property type="component" value="Chromosome"/>
</dbReference>
<evidence type="ECO:0008006" key="3">
    <source>
        <dbReference type="Google" id="ProtNLM"/>
    </source>
</evidence>